<gene>
    <name evidence="1" type="ORF">RCL2_001924500</name>
</gene>
<organism evidence="1 2">
    <name type="scientific">Rhizophagus clarus</name>
    <dbReference type="NCBI Taxonomy" id="94130"/>
    <lineage>
        <taxon>Eukaryota</taxon>
        <taxon>Fungi</taxon>
        <taxon>Fungi incertae sedis</taxon>
        <taxon>Mucoromycota</taxon>
        <taxon>Glomeromycotina</taxon>
        <taxon>Glomeromycetes</taxon>
        <taxon>Glomerales</taxon>
        <taxon>Glomeraceae</taxon>
        <taxon>Rhizophagus</taxon>
    </lineage>
</organism>
<comment type="caution">
    <text evidence="1">The sequence shown here is derived from an EMBL/GenBank/DDBJ whole genome shotgun (WGS) entry which is preliminary data.</text>
</comment>
<protein>
    <submittedName>
        <fullName evidence="1">Uncharacterized protein</fullName>
    </submittedName>
</protein>
<dbReference type="AlphaFoldDB" id="A0A8H3LUE9"/>
<evidence type="ECO:0000313" key="1">
    <source>
        <dbReference type="EMBL" id="GES92470.1"/>
    </source>
</evidence>
<sequence length="90" mass="10647">MFLFFDTKANTKLFSSKIENFCINDLLGHFTDKTTKPQTKNTQKHKNTTICLISRYLYALNYFIIMEESSFKITKKNNSPPEETEEKRIK</sequence>
<evidence type="ECO:0000313" key="2">
    <source>
        <dbReference type="Proteomes" id="UP000615446"/>
    </source>
</evidence>
<name>A0A8H3LUE9_9GLOM</name>
<accession>A0A8H3LUE9</accession>
<dbReference type="EMBL" id="BLAL01000215">
    <property type="protein sequence ID" value="GES92470.1"/>
    <property type="molecule type" value="Genomic_DNA"/>
</dbReference>
<dbReference type="Proteomes" id="UP000615446">
    <property type="component" value="Unassembled WGS sequence"/>
</dbReference>
<proteinExistence type="predicted"/>
<reference evidence="1" key="1">
    <citation type="submission" date="2019-10" db="EMBL/GenBank/DDBJ databases">
        <title>Conservation and host-specific expression of non-tandemly repeated heterogenous ribosome RNA gene in arbuscular mycorrhizal fungi.</title>
        <authorList>
            <person name="Maeda T."/>
            <person name="Kobayashi Y."/>
            <person name="Nakagawa T."/>
            <person name="Ezawa T."/>
            <person name="Yamaguchi K."/>
            <person name="Bino T."/>
            <person name="Nishimoto Y."/>
            <person name="Shigenobu S."/>
            <person name="Kawaguchi M."/>
        </authorList>
    </citation>
    <scope>NUCLEOTIDE SEQUENCE</scope>
    <source>
        <strain evidence="1">HR1</strain>
    </source>
</reference>